<keyword evidence="2" id="KW-0812">Transmembrane</keyword>
<feature type="transmembrane region" description="Helical" evidence="2">
    <location>
        <begin position="45"/>
        <end position="65"/>
    </location>
</feature>
<dbReference type="PANTHER" id="PTHR21666:SF270">
    <property type="entry name" value="MUREIN HYDROLASE ACTIVATOR ENVC"/>
    <property type="match status" value="1"/>
</dbReference>
<feature type="domain" description="G5" evidence="3">
    <location>
        <begin position="290"/>
        <end position="370"/>
    </location>
</feature>
<protein>
    <submittedName>
        <fullName evidence="5">Murein DD-endopeptidase MepM/ murein hydrolase activator NlpD</fullName>
    </submittedName>
</protein>
<dbReference type="SMART" id="SM01208">
    <property type="entry name" value="G5"/>
    <property type="match status" value="1"/>
</dbReference>
<keyword evidence="2" id="KW-1133">Transmembrane helix</keyword>
<dbReference type="CDD" id="cd00118">
    <property type="entry name" value="LysM"/>
    <property type="match status" value="1"/>
</dbReference>
<dbReference type="Gene3D" id="3.10.350.10">
    <property type="entry name" value="LysM domain"/>
    <property type="match status" value="1"/>
</dbReference>
<dbReference type="InterPro" id="IPR016047">
    <property type="entry name" value="M23ase_b-sheet_dom"/>
</dbReference>
<gene>
    <name evidence="5" type="ORF">EDD72_11511</name>
</gene>
<comment type="caution">
    <text evidence="5">The sequence shown here is derived from an EMBL/GenBank/DDBJ whole genome shotgun (WGS) entry which is preliminary data.</text>
</comment>
<dbReference type="InterPro" id="IPR011098">
    <property type="entry name" value="G5_dom"/>
</dbReference>
<dbReference type="Pfam" id="PF07501">
    <property type="entry name" value="G5"/>
    <property type="match status" value="1"/>
</dbReference>
<dbReference type="Gene3D" id="2.20.230.10">
    <property type="entry name" value="Resuscitation-promoting factor rpfb"/>
    <property type="match status" value="1"/>
</dbReference>
<dbReference type="RefSeq" id="WP_132769577.1">
    <property type="nucleotide sequence ID" value="NZ_SMAB01000015.1"/>
</dbReference>
<dbReference type="PROSITE" id="PS51782">
    <property type="entry name" value="LYSM"/>
    <property type="match status" value="1"/>
</dbReference>
<dbReference type="InterPro" id="IPR050570">
    <property type="entry name" value="Cell_wall_metabolism_enzyme"/>
</dbReference>
<evidence type="ECO:0000259" key="3">
    <source>
        <dbReference type="PROSITE" id="PS51109"/>
    </source>
</evidence>
<dbReference type="InterPro" id="IPR036779">
    <property type="entry name" value="LysM_dom_sf"/>
</dbReference>
<evidence type="ECO:0000256" key="1">
    <source>
        <dbReference type="ARBA" id="ARBA00022729"/>
    </source>
</evidence>
<dbReference type="GO" id="GO:0004222">
    <property type="term" value="F:metalloendopeptidase activity"/>
    <property type="evidence" value="ECO:0007669"/>
    <property type="project" value="TreeGrafter"/>
</dbReference>
<dbReference type="Gene3D" id="2.70.70.10">
    <property type="entry name" value="Glucose Permease (Domain IIA)"/>
    <property type="match status" value="1"/>
</dbReference>
<keyword evidence="1" id="KW-0732">Signal</keyword>
<dbReference type="Pfam" id="PF01476">
    <property type="entry name" value="LysM"/>
    <property type="match status" value="1"/>
</dbReference>
<evidence type="ECO:0000256" key="2">
    <source>
        <dbReference type="SAM" id="Phobius"/>
    </source>
</evidence>
<dbReference type="AlphaFoldDB" id="A0A4R3KCE5"/>
<sequence>MQSLSERFIEMKDKLKDNVTSVLNISKDRINNLQHYISENKKKSIIIGSLTGIILISSSFGLYYYQANATTLYHVYVDGKFVGTVNDKNVIERWKKEQLAKAQTTYGLKSLDSSNKVTYQEETVFKGEFNNNQTIHALNKIFHIEAVGTAIVINGKQVGVVKDKATADRILDLIKQGYLPKTDKNKIKAASLNEGPTIKVDDVTIKEKVSLQELKVSPDEIMSEEDLLKLIKQGTLEQKKYKVQEGDTISDIANKHGLTTKQLYQLNPGLSGELIHIGDELNVTAMKSLVTVLVKETVVQEEPIPYAIEYQNDSSMYKGQTRTVQTGKNGSKLVTYDVYLENGVPVQKEVRNEQVKTQPVKQIIKRGTKVAPSRGSGSLIWPAYGGSISSPFGSRWGEMHEGIDITSSNHTVRAADSGVISFTGWKNGYGNTIIINHNNGIQTLYAHLNEILVSPGTRVDKGQTIGIMGDTGRSTGTHLHFEVHIGGGVRNPLNYVRR</sequence>
<evidence type="ECO:0000313" key="5">
    <source>
        <dbReference type="EMBL" id="TCS80787.1"/>
    </source>
</evidence>
<dbReference type="OrthoDB" id="9805070at2"/>
<dbReference type="PANTHER" id="PTHR21666">
    <property type="entry name" value="PEPTIDASE-RELATED"/>
    <property type="match status" value="1"/>
</dbReference>
<evidence type="ECO:0000259" key="4">
    <source>
        <dbReference type="PROSITE" id="PS51782"/>
    </source>
</evidence>
<name>A0A4R3KCE5_9BACI</name>
<dbReference type="InterPro" id="IPR011055">
    <property type="entry name" value="Dup_hybrid_motif"/>
</dbReference>
<feature type="domain" description="LysM" evidence="4">
    <location>
        <begin position="239"/>
        <end position="283"/>
    </location>
</feature>
<organism evidence="5 6">
    <name type="scientific">Tepidibacillus fermentans</name>
    <dbReference type="NCBI Taxonomy" id="1281767"/>
    <lineage>
        <taxon>Bacteria</taxon>
        <taxon>Bacillati</taxon>
        <taxon>Bacillota</taxon>
        <taxon>Bacilli</taxon>
        <taxon>Bacillales</taxon>
        <taxon>Bacillaceae</taxon>
        <taxon>Tepidibacillus</taxon>
    </lineage>
</organism>
<dbReference type="EMBL" id="SMAB01000015">
    <property type="protein sequence ID" value="TCS80787.1"/>
    <property type="molecule type" value="Genomic_DNA"/>
</dbReference>
<keyword evidence="6" id="KW-1185">Reference proteome</keyword>
<dbReference type="SMART" id="SM00257">
    <property type="entry name" value="LysM"/>
    <property type="match status" value="1"/>
</dbReference>
<dbReference type="InterPro" id="IPR018392">
    <property type="entry name" value="LysM"/>
</dbReference>
<evidence type="ECO:0000313" key="6">
    <source>
        <dbReference type="Proteomes" id="UP000295788"/>
    </source>
</evidence>
<dbReference type="PROSITE" id="PS51109">
    <property type="entry name" value="G5"/>
    <property type="match status" value="1"/>
</dbReference>
<keyword evidence="5" id="KW-0378">Hydrolase</keyword>
<accession>A0A4R3KCE5</accession>
<dbReference type="Proteomes" id="UP000295788">
    <property type="component" value="Unassembled WGS sequence"/>
</dbReference>
<proteinExistence type="predicted"/>
<dbReference type="SUPFAM" id="SSF51261">
    <property type="entry name" value="Duplicated hybrid motif"/>
    <property type="match status" value="1"/>
</dbReference>
<keyword evidence="2" id="KW-0472">Membrane</keyword>
<reference evidence="5 6" key="1">
    <citation type="submission" date="2019-03" db="EMBL/GenBank/DDBJ databases">
        <title>Genomic Encyclopedia of Type Strains, Phase IV (KMG-IV): sequencing the most valuable type-strain genomes for metagenomic binning, comparative biology and taxonomic classification.</title>
        <authorList>
            <person name="Goeker M."/>
        </authorList>
    </citation>
    <scope>NUCLEOTIDE SEQUENCE [LARGE SCALE GENOMIC DNA]</scope>
    <source>
        <strain evidence="5 6">DSM 23802</strain>
    </source>
</reference>
<dbReference type="CDD" id="cd12797">
    <property type="entry name" value="M23_peptidase"/>
    <property type="match status" value="1"/>
</dbReference>
<dbReference type="Pfam" id="PF01551">
    <property type="entry name" value="Peptidase_M23"/>
    <property type="match status" value="1"/>
</dbReference>